<keyword evidence="1" id="KW-0808">Transferase</keyword>
<dbReference type="Proteomes" id="UP000229703">
    <property type="component" value="Unassembled WGS sequence"/>
</dbReference>
<proteinExistence type="predicted"/>
<evidence type="ECO:0000313" key="2">
    <source>
        <dbReference type="Proteomes" id="UP000229703"/>
    </source>
</evidence>
<protein>
    <submittedName>
        <fullName evidence="1">Sugar-phosphate kinase</fullName>
    </submittedName>
</protein>
<dbReference type="AlphaFoldDB" id="A0A2M7M2C9"/>
<dbReference type="SUPFAM" id="SSF51569">
    <property type="entry name" value="Aldolase"/>
    <property type="match status" value="1"/>
</dbReference>
<dbReference type="EMBL" id="PFJK01000261">
    <property type="protein sequence ID" value="PIX76844.1"/>
    <property type="molecule type" value="Genomic_DNA"/>
</dbReference>
<comment type="caution">
    <text evidence="1">The sequence shown here is derived from an EMBL/GenBank/DDBJ whole genome shotgun (WGS) entry which is preliminary data.</text>
</comment>
<dbReference type="GO" id="GO:0005975">
    <property type="term" value="P:carbohydrate metabolic process"/>
    <property type="evidence" value="ECO:0007669"/>
    <property type="project" value="InterPro"/>
</dbReference>
<dbReference type="InterPro" id="IPR012062">
    <property type="entry name" value="GatZ/KbaZ-like"/>
</dbReference>
<dbReference type="InterPro" id="IPR013785">
    <property type="entry name" value="Aldolase_TIM"/>
</dbReference>
<reference evidence="2" key="1">
    <citation type="submission" date="2017-09" db="EMBL/GenBank/DDBJ databases">
        <title>Depth-based differentiation of microbial function through sediment-hosted aquifers and enrichment of novel symbionts in the deep terrestrial subsurface.</title>
        <authorList>
            <person name="Probst A.J."/>
            <person name="Ladd B."/>
            <person name="Jarett J.K."/>
            <person name="Geller-Mcgrath D.E."/>
            <person name="Sieber C.M.K."/>
            <person name="Emerson J.B."/>
            <person name="Anantharaman K."/>
            <person name="Thomas B.C."/>
            <person name="Malmstrom R."/>
            <person name="Stieglmeier M."/>
            <person name="Klingl A."/>
            <person name="Woyke T."/>
            <person name="Ryan C.M."/>
            <person name="Banfield J.F."/>
        </authorList>
    </citation>
    <scope>NUCLEOTIDE SEQUENCE [LARGE SCALE GENOMIC DNA]</scope>
</reference>
<dbReference type="GO" id="GO:0016301">
    <property type="term" value="F:kinase activity"/>
    <property type="evidence" value="ECO:0007669"/>
    <property type="project" value="UniProtKB-KW"/>
</dbReference>
<organism evidence="1 2">
    <name type="scientific">bacterium (Candidatus Ratteibacteria) CG_4_10_14_3_um_filter_41_18</name>
    <dbReference type="NCBI Taxonomy" id="2014287"/>
    <lineage>
        <taxon>Bacteria</taxon>
        <taxon>Candidatus Ratteibacteria</taxon>
    </lineage>
</organism>
<evidence type="ECO:0000313" key="1">
    <source>
        <dbReference type="EMBL" id="PIX76844.1"/>
    </source>
</evidence>
<name>A0A2M7M2C9_9BACT</name>
<gene>
    <name evidence="1" type="ORF">COZ37_05795</name>
</gene>
<accession>A0A2M7M2C9</accession>
<dbReference type="Gene3D" id="3.20.20.70">
    <property type="entry name" value="Aldolase class I"/>
    <property type="match status" value="1"/>
</dbReference>
<dbReference type="Pfam" id="PF08013">
    <property type="entry name" value="GatZ_KbaZ-like"/>
    <property type="match status" value="1"/>
</dbReference>
<keyword evidence="1" id="KW-0418">Kinase</keyword>
<sequence length="435" mass="49622">MNKPSLGNLLKSIWALKEKEGLKVTLLGIGPMSERVVRAALELGKEEDFPVIFIASRNQIDKKEYGAGYVEGWDQKEFAKAIKRIAKEINFSGLCYICRDHGGPWQRTEERRKRLSEKEAMERAKDSYLADILFGFDLLHIDPTLNPLQSEPLPLEEVEKKAVELIEWLETKRKERGLSPVGYEVGTEETKGGLIGCSSFERFLQSLLRELDRRNLPKPDFIVGQTGTLVKMDRNVGQFNPGKAKELATITKKYKVGFKEHNADYLSEEILTAHPDLGITAANVAPEFGVAETKAYLRLAKLIPQSDFIPTIQKATLESNRWKRWLTKENLNLTAEEIARDEEMLNRITIVAGHYTFSQKVVARARERLFHWLKEEKIVENPEGEVTQAIKDSIRHYIRAFNLKGLTTRIMVNGINKLQGYHDIEICSPEEVVET</sequence>